<protein>
    <submittedName>
        <fullName evidence="2">Uncharacterized protein</fullName>
    </submittedName>
</protein>
<feature type="region of interest" description="Disordered" evidence="1">
    <location>
        <begin position="1"/>
        <end position="31"/>
    </location>
</feature>
<proteinExistence type="predicted"/>
<keyword evidence="3" id="KW-1185">Reference proteome</keyword>
<accession>A0A919MDG7</accession>
<dbReference type="Proteomes" id="UP000598174">
    <property type="component" value="Unassembled WGS sequence"/>
</dbReference>
<evidence type="ECO:0000256" key="1">
    <source>
        <dbReference type="SAM" id="MobiDB-lite"/>
    </source>
</evidence>
<feature type="region of interest" description="Disordered" evidence="1">
    <location>
        <begin position="65"/>
        <end position="195"/>
    </location>
</feature>
<evidence type="ECO:0000313" key="3">
    <source>
        <dbReference type="Proteomes" id="UP000598174"/>
    </source>
</evidence>
<feature type="compositionally biased region" description="Gly residues" evidence="1">
    <location>
        <begin position="91"/>
        <end position="114"/>
    </location>
</feature>
<evidence type="ECO:0000313" key="2">
    <source>
        <dbReference type="EMBL" id="GIE10564.1"/>
    </source>
</evidence>
<dbReference type="AlphaFoldDB" id="A0A919MDG7"/>
<name>A0A919MDG7_9ACTN</name>
<sequence length="195" mass="18549">MTPWCAGQAGREAVGVGSAVDERAGAGGETAGAVPVSEVEVGSADCGELVSGAAPGRELGCRAVEAAEGAAEDEADGDVAGEAVGADGADGADGTGGAGGAEEIGAAGGTGAGSAGRSRTNAVIDTAAAARPAVSGSHQRAGSGRRGAGSGRRSWRVTVAAWADRAPRRRRSRSVSVISPPAGRGAASGRGARST</sequence>
<organism evidence="2 3">
    <name type="scientific">Paractinoplanes ferrugineus</name>
    <dbReference type="NCBI Taxonomy" id="113564"/>
    <lineage>
        <taxon>Bacteria</taxon>
        <taxon>Bacillati</taxon>
        <taxon>Actinomycetota</taxon>
        <taxon>Actinomycetes</taxon>
        <taxon>Micromonosporales</taxon>
        <taxon>Micromonosporaceae</taxon>
        <taxon>Paractinoplanes</taxon>
    </lineage>
</organism>
<comment type="caution">
    <text evidence="2">The sequence shown here is derived from an EMBL/GenBank/DDBJ whole genome shotgun (WGS) entry which is preliminary data.</text>
</comment>
<feature type="compositionally biased region" description="Low complexity" evidence="1">
    <location>
        <begin position="174"/>
        <end position="195"/>
    </location>
</feature>
<reference evidence="2" key="1">
    <citation type="submission" date="2021-01" db="EMBL/GenBank/DDBJ databases">
        <title>Whole genome shotgun sequence of Actinoplanes ferrugineus NBRC 15555.</title>
        <authorList>
            <person name="Komaki H."/>
            <person name="Tamura T."/>
        </authorList>
    </citation>
    <scope>NUCLEOTIDE SEQUENCE</scope>
    <source>
        <strain evidence="2">NBRC 15555</strain>
    </source>
</reference>
<dbReference type="EMBL" id="BOMM01000016">
    <property type="protein sequence ID" value="GIE10564.1"/>
    <property type="molecule type" value="Genomic_DNA"/>
</dbReference>
<feature type="compositionally biased region" description="Low complexity" evidence="1">
    <location>
        <begin position="80"/>
        <end position="89"/>
    </location>
</feature>
<gene>
    <name evidence="2" type="ORF">Afe05nite_24040</name>
</gene>
<feature type="compositionally biased region" description="Acidic residues" evidence="1">
    <location>
        <begin position="70"/>
        <end position="79"/>
    </location>
</feature>